<dbReference type="SUPFAM" id="SSF51556">
    <property type="entry name" value="Metallo-dependent hydrolases"/>
    <property type="match status" value="1"/>
</dbReference>
<dbReference type="InterPro" id="IPR032466">
    <property type="entry name" value="Metal_Hydrolase"/>
</dbReference>
<dbReference type="CDD" id="cd01310">
    <property type="entry name" value="TatD_DNAse"/>
    <property type="match status" value="1"/>
</dbReference>
<dbReference type="Proteomes" id="UP001595445">
    <property type="component" value="Unassembled WGS sequence"/>
</dbReference>
<evidence type="ECO:0000256" key="3">
    <source>
        <dbReference type="ARBA" id="ARBA00022801"/>
    </source>
</evidence>
<dbReference type="Pfam" id="PF01026">
    <property type="entry name" value="TatD_DNase"/>
    <property type="match status" value="1"/>
</dbReference>
<dbReference type="GO" id="GO:0016787">
    <property type="term" value="F:hydrolase activity"/>
    <property type="evidence" value="ECO:0007669"/>
    <property type="project" value="UniProtKB-KW"/>
</dbReference>
<keyword evidence="2" id="KW-0479">Metal-binding</keyword>
<dbReference type="InterPro" id="IPR001130">
    <property type="entry name" value="TatD-like"/>
</dbReference>
<dbReference type="PROSITE" id="PS01137">
    <property type="entry name" value="TATD_1"/>
    <property type="match status" value="1"/>
</dbReference>
<keyword evidence="5" id="KW-1185">Reference proteome</keyword>
<comment type="similarity">
    <text evidence="1">Belongs to the metallo-dependent hydrolases superfamily. TatD-type hydrolase family.</text>
</comment>
<protein>
    <submittedName>
        <fullName evidence="4">TatD family hydrolase</fullName>
        <ecNumber evidence="4">3.1.-.-</ecNumber>
    </submittedName>
</protein>
<gene>
    <name evidence="4" type="ORF">ACFOD6_09660</name>
</gene>
<dbReference type="Gene3D" id="3.20.20.140">
    <property type="entry name" value="Metal-dependent hydrolases"/>
    <property type="match status" value="1"/>
</dbReference>
<dbReference type="PANTHER" id="PTHR46124:SF2">
    <property type="entry name" value="D-AMINOACYL-TRNA DEACYLASE"/>
    <property type="match status" value="1"/>
</dbReference>
<dbReference type="EMBL" id="JBHRSM010000016">
    <property type="protein sequence ID" value="MFC3086310.1"/>
    <property type="molecule type" value="Genomic_DNA"/>
</dbReference>
<organism evidence="4 5">
    <name type="scientific">Tabrizicola soli</name>
    <dbReference type="NCBI Taxonomy" id="2185115"/>
    <lineage>
        <taxon>Bacteria</taxon>
        <taxon>Pseudomonadati</taxon>
        <taxon>Pseudomonadota</taxon>
        <taxon>Alphaproteobacteria</taxon>
        <taxon>Rhodobacterales</taxon>
        <taxon>Paracoccaceae</taxon>
        <taxon>Tabrizicola</taxon>
    </lineage>
</organism>
<comment type="caution">
    <text evidence="4">The sequence shown here is derived from an EMBL/GenBank/DDBJ whole genome shotgun (WGS) entry which is preliminary data.</text>
</comment>
<evidence type="ECO:0000313" key="4">
    <source>
        <dbReference type="EMBL" id="MFC3086310.1"/>
    </source>
</evidence>
<evidence type="ECO:0000256" key="2">
    <source>
        <dbReference type="ARBA" id="ARBA00022723"/>
    </source>
</evidence>
<reference evidence="5" key="1">
    <citation type="journal article" date="2019" name="Int. J. Syst. Evol. Microbiol.">
        <title>The Global Catalogue of Microorganisms (GCM) 10K type strain sequencing project: providing services to taxonomists for standard genome sequencing and annotation.</title>
        <authorList>
            <consortium name="The Broad Institute Genomics Platform"/>
            <consortium name="The Broad Institute Genome Sequencing Center for Infectious Disease"/>
            <person name="Wu L."/>
            <person name="Ma J."/>
        </authorList>
    </citation>
    <scope>NUCLEOTIDE SEQUENCE [LARGE SCALE GENOMIC DNA]</scope>
    <source>
        <strain evidence="5">KCTC 62102</strain>
    </source>
</reference>
<name>A0ABV7DVD0_9RHOB</name>
<dbReference type="EC" id="3.1.-.-" evidence="4"/>
<accession>A0ABV7DVD0</accession>
<dbReference type="PANTHER" id="PTHR46124">
    <property type="entry name" value="D-AMINOACYL-TRNA DEACYLASE"/>
    <property type="match status" value="1"/>
</dbReference>
<keyword evidence="3 4" id="KW-0378">Hydrolase</keyword>
<proteinExistence type="inferred from homology"/>
<dbReference type="RefSeq" id="WP_197646756.1">
    <property type="nucleotide sequence ID" value="NZ_JAEACP010000020.1"/>
</dbReference>
<evidence type="ECO:0000256" key="1">
    <source>
        <dbReference type="ARBA" id="ARBA00009275"/>
    </source>
</evidence>
<dbReference type="InterPro" id="IPR015991">
    <property type="entry name" value="TatD/YcfH-like"/>
</dbReference>
<evidence type="ECO:0000313" key="5">
    <source>
        <dbReference type="Proteomes" id="UP001595445"/>
    </source>
</evidence>
<sequence>MSPAETALPDLVDSHCHLDFPDLVGELPEVIARARAAGVGRMVTICTRLKNEPAVRAIAEAHAPVFYAAGTHPMSAAEEPLATVGELVALARHPKFVGIGETGLDYHYTAESRAIQQVSLRLHIEAAQETGLPLIIHSRDADQDMEAILAEGMARKPYACVMHCFSSGPRLAEAALEMGFTLSISGIAAFPKSQELRDIFLRTPLDRLVLETDSPYLAPPPHRGKRNEPAYVAHTARALAPLFGLSLPEFAARTTANFDRLFPRAAGAQQAA</sequence>
<dbReference type="PIRSF" id="PIRSF005902">
    <property type="entry name" value="DNase_TatD"/>
    <property type="match status" value="1"/>
</dbReference>
<dbReference type="NCBIfam" id="TIGR00010">
    <property type="entry name" value="YchF/TatD family DNA exonuclease"/>
    <property type="match status" value="1"/>
</dbReference>
<dbReference type="InterPro" id="IPR018228">
    <property type="entry name" value="DNase_TatD-rel_CS"/>
</dbReference>